<dbReference type="GO" id="GO:0005886">
    <property type="term" value="C:plasma membrane"/>
    <property type="evidence" value="ECO:0007669"/>
    <property type="project" value="TreeGrafter"/>
</dbReference>
<evidence type="ECO:0000313" key="3">
    <source>
        <dbReference type="EMBL" id="RZQ60100.1"/>
    </source>
</evidence>
<dbReference type="SMART" id="SM00267">
    <property type="entry name" value="GGDEF"/>
    <property type="match status" value="1"/>
</dbReference>
<sequence>MSIRTRVTGSEPPTRLRNAIVAPRRWALWSQPSRVVVYCLATEAAAVATTLWLHRTPTAGQLALLAVMITLAIVQAELGRHFERVRRRVGSTLHINMTSVWTFAAVLVLPPSLTATLTVILYAHLAARSWHRLHRAPTWRTVNNASLIVLTCHAAHTVLTVGGVTDLRSVLNGGWRCAAVLLAAIGAYFVVNALIVLPARTTVGRTPVQLFGTWSDNGLELATLCLGALNALALVTQPVLAVLVVPPLLFLQRTLHVRQLEAAVNRDQKTGLLNLTGWTAVAEEALVKVDQHGRPIALLMIDLDHFREINSRYGHLGGDDILKVVATTITRTVRDHNDAVGRFGGEEFVVLLPNITDPDDVRTVAERVRAAVNELEIELNGANVTGLSVSIGTALYPAAGTTIRQLLNSADGALYLAKDAGRNQTVSSDLARSS</sequence>
<dbReference type="GO" id="GO:0052621">
    <property type="term" value="F:diguanylate cyclase activity"/>
    <property type="evidence" value="ECO:0007669"/>
    <property type="project" value="TreeGrafter"/>
</dbReference>
<reference evidence="3 4" key="1">
    <citation type="submission" date="2019-02" db="EMBL/GenBank/DDBJ databases">
        <title>Draft genome sequence of Amycolatopsis sp. 8-3EHSu isolated from roots of Suaeda maritima.</title>
        <authorList>
            <person name="Duangmal K."/>
            <person name="Chantavorakit T."/>
        </authorList>
    </citation>
    <scope>NUCLEOTIDE SEQUENCE [LARGE SCALE GENOMIC DNA]</scope>
    <source>
        <strain evidence="3 4">8-3EHSu</strain>
    </source>
</reference>
<evidence type="ECO:0000259" key="2">
    <source>
        <dbReference type="PROSITE" id="PS50887"/>
    </source>
</evidence>
<dbReference type="NCBIfam" id="TIGR00254">
    <property type="entry name" value="GGDEF"/>
    <property type="match status" value="1"/>
</dbReference>
<dbReference type="FunFam" id="3.30.70.270:FF:000001">
    <property type="entry name" value="Diguanylate cyclase domain protein"/>
    <property type="match status" value="1"/>
</dbReference>
<feature type="transmembrane region" description="Helical" evidence="1">
    <location>
        <begin position="145"/>
        <end position="165"/>
    </location>
</feature>
<feature type="domain" description="GGDEF" evidence="2">
    <location>
        <begin position="294"/>
        <end position="430"/>
    </location>
</feature>
<evidence type="ECO:0000256" key="1">
    <source>
        <dbReference type="SAM" id="Phobius"/>
    </source>
</evidence>
<keyword evidence="4" id="KW-1185">Reference proteome</keyword>
<protein>
    <submittedName>
        <fullName evidence="3">GGDEF domain-containing protein</fullName>
    </submittedName>
</protein>
<feature type="transmembrane region" description="Helical" evidence="1">
    <location>
        <begin position="221"/>
        <end position="251"/>
    </location>
</feature>
<dbReference type="RefSeq" id="WP_130479086.1">
    <property type="nucleotide sequence ID" value="NZ_SFCC01000019.1"/>
</dbReference>
<evidence type="ECO:0000313" key="4">
    <source>
        <dbReference type="Proteomes" id="UP000292003"/>
    </source>
</evidence>
<dbReference type="InterPro" id="IPR043128">
    <property type="entry name" value="Rev_trsase/Diguanyl_cyclase"/>
</dbReference>
<dbReference type="Pfam" id="PF00990">
    <property type="entry name" value="GGDEF"/>
    <property type="match status" value="1"/>
</dbReference>
<keyword evidence="1" id="KW-1133">Transmembrane helix</keyword>
<name>A0A4Q7IYN9_9PSEU</name>
<feature type="transmembrane region" description="Helical" evidence="1">
    <location>
        <begin position="100"/>
        <end position="125"/>
    </location>
</feature>
<keyword evidence="1" id="KW-0472">Membrane</keyword>
<gene>
    <name evidence="3" type="ORF">EWH70_30835</name>
</gene>
<dbReference type="InterPro" id="IPR050469">
    <property type="entry name" value="Diguanylate_Cyclase"/>
</dbReference>
<keyword evidence="1" id="KW-0812">Transmembrane</keyword>
<dbReference type="GO" id="GO:1902201">
    <property type="term" value="P:negative regulation of bacterial-type flagellum-dependent cell motility"/>
    <property type="evidence" value="ECO:0007669"/>
    <property type="project" value="TreeGrafter"/>
</dbReference>
<dbReference type="GO" id="GO:0043709">
    <property type="term" value="P:cell adhesion involved in single-species biofilm formation"/>
    <property type="evidence" value="ECO:0007669"/>
    <property type="project" value="TreeGrafter"/>
</dbReference>
<comment type="caution">
    <text evidence="3">The sequence shown here is derived from an EMBL/GenBank/DDBJ whole genome shotgun (WGS) entry which is preliminary data.</text>
</comment>
<dbReference type="InterPro" id="IPR000160">
    <property type="entry name" value="GGDEF_dom"/>
</dbReference>
<feature type="transmembrane region" description="Helical" evidence="1">
    <location>
        <begin position="35"/>
        <end position="53"/>
    </location>
</feature>
<dbReference type="AlphaFoldDB" id="A0A4Q7IYN9"/>
<organism evidence="3 4">
    <name type="scientific">Amycolatopsis suaedae</name>
    <dbReference type="NCBI Taxonomy" id="2510978"/>
    <lineage>
        <taxon>Bacteria</taxon>
        <taxon>Bacillati</taxon>
        <taxon>Actinomycetota</taxon>
        <taxon>Actinomycetes</taxon>
        <taxon>Pseudonocardiales</taxon>
        <taxon>Pseudonocardiaceae</taxon>
        <taxon>Amycolatopsis</taxon>
    </lineage>
</organism>
<proteinExistence type="predicted"/>
<dbReference type="PANTHER" id="PTHR45138:SF9">
    <property type="entry name" value="DIGUANYLATE CYCLASE DGCM-RELATED"/>
    <property type="match status" value="1"/>
</dbReference>
<dbReference type="InterPro" id="IPR029787">
    <property type="entry name" value="Nucleotide_cyclase"/>
</dbReference>
<dbReference type="SUPFAM" id="SSF55073">
    <property type="entry name" value="Nucleotide cyclase"/>
    <property type="match status" value="1"/>
</dbReference>
<dbReference type="PROSITE" id="PS50887">
    <property type="entry name" value="GGDEF"/>
    <property type="match status" value="1"/>
</dbReference>
<dbReference type="CDD" id="cd01949">
    <property type="entry name" value="GGDEF"/>
    <property type="match status" value="1"/>
</dbReference>
<feature type="transmembrane region" description="Helical" evidence="1">
    <location>
        <begin position="177"/>
        <end position="201"/>
    </location>
</feature>
<dbReference type="PANTHER" id="PTHR45138">
    <property type="entry name" value="REGULATORY COMPONENTS OF SENSORY TRANSDUCTION SYSTEM"/>
    <property type="match status" value="1"/>
</dbReference>
<accession>A0A4Q7IYN9</accession>
<dbReference type="EMBL" id="SFCC01000019">
    <property type="protein sequence ID" value="RZQ60100.1"/>
    <property type="molecule type" value="Genomic_DNA"/>
</dbReference>
<dbReference type="Gene3D" id="3.30.70.270">
    <property type="match status" value="1"/>
</dbReference>
<dbReference type="Proteomes" id="UP000292003">
    <property type="component" value="Unassembled WGS sequence"/>
</dbReference>
<dbReference type="OrthoDB" id="23692at2"/>
<feature type="transmembrane region" description="Helical" evidence="1">
    <location>
        <begin position="59"/>
        <end position="79"/>
    </location>
</feature>